<protein>
    <submittedName>
        <fullName evidence="1">ImmA/IrrE family metallo-endopeptidase</fullName>
    </submittedName>
</protein>
<organism evidence="1 3">
    <name type="scientific">Enterococcus lactis</name>
    <dbReference type="NCBI Taxonomy" id="357441"/>
    <lineage>
        <taxon>Bacteria</taxon>
        <taxon>Bacillati</taxon>
        <taxon>Bacillota</taxon>
        <taxon>Bacilli</taxon>
        <taxon>Lactobacillales</taxon>
        <taxon>Enterococcaceae</taxon>
        <taxon>Enterococcus</taxon>
    </lineage>
</organism>
<evidence type="ECO:0000313" key="1">
    <source>
        <dbReference type="EMBL" id="MBA4544793.1"/>
    </source>
</evidence>
<reference evidence="2" key="2">
    <citation type="journal article" date="2022" name="J. Anim. Sci.">
        <title>Whole genome sequence analyses-based assessment of virulence potential and antimicrobial susceptibilities and resistance of Enterococcus faecium strains isolated from commercial swine and cattle probiotic products.</title>
        <authorList>
            <person name="Shridhar P.B."/>
            <person name="Amachawadi R.G."/>
            <person name="Tokach M."/>
            <person name="Patel I."/>
            <person name="Gangiredla J."/>
            <person name="Mammel M."/>
            <person name="Nagaraja T.G."/>
        </authorList>
    </citation>
    <scope>NUCLEOTIDE SEQUENCE</scope>
    <source>
        <strain evidence="2">EF216</strain>
    </source>
</reference>
<sequence length="138" mass="16604">MCERRNFTEMHEIVHLYKDIPYVREGHTFSDMISENGYLSEDLPKEYRANVGASILMANDSALKYALYRFSSFEEVAKYFFMSKSALFNRLTEYLIFNKNCHPDYARSLINNYRYRNNKEFFSIFYQHNAYFNTLLTK</sequence>
<dbReference type="EMBL" id="JACEIT010000001">
    <property type="protein sequence ID" value="MBA4544793.1"/>
    <property type="molecule type" value="Genomic_DNA"/>
</dbReference>
<comment type="caution">
    <text evidence="1">The sequence shown here is derived from an EMBL/GenBank/DDBJ whole genome shotgun (WGS) entry which is preliminary data.</text>
</comment>
<dbReference type="EMBL" id="JAIFOD010000008">
    <property type="protein sequence ID" value="MBX4193109.1"/>
    <property type="molecule type" value="Genomic_DNA"/>
</dbReference>
<reference evidence="1 3" key="1">
    <citation type="submission" date="2020-07" db="EMBL/GenBank/DDBJ databases">
        <authorList>
            <person name="Feng H."/>
        </authorList>
    </citation>
    <scope>NUCLEOTIDE SEQUENCE [LARGE SCALE GENOMIC DNA]</scope>
    <source>
        <strain evidence="1">S-7</strain>
        <strain evidence="3">s-7</strain>
    </source>
</reference>
<evidence type="ECO:0000313" key="2">
    <source>
        <dbReference type="EMBL" id="MBX4193109.1"/>
    </source>
</evidence>
<name>A0A7W1XE02_9ENTE</name>
<evidence type="ECO:0000313" key="3">
    <source>
        <dbReference type="Proteomes" id="UP000531895"/>
    </source>
</evidence>
<proteinExistence type="predicted"/>
<accession>A0A7W1XE02</accession>
<dbReference type="AlphaFoldDB" id="A0A7W1XE02"/>
<dbReference type="Proteomes" id="UP000531895">
    <property type="component" value="Unassembled WGS sequence"/>
</dbReference>
<gene>
    <name evidence="1" type="ORF">H1Z91_00285</name>
    <name evidence="2" type="ORF">KYX84_02550</name>
</gene>
<dbReference type="Proteomes" id="UP000704433">
    <property type="component" value="Unassembled WGS sequence"/>
</dbReference>